<dbReference type="GeneID" id="106669777"/>
<sequence>MSAKIKSEVEDPVVCSLKADHEGKHAVKGDVSTVSFVKVPSQQEDEFDAVGRNVAAKLRGMTKIQQTVAEKLISEILFYGKMDKLTEETEINLEEVDIMSEANSGVEVREAVSL</sequence>
<dbReference type="EnsemblMetazoa" id="XM_014399474.2">
    <property type="protein sequence ID" value="XP_014254960.1"/>
    <property type="gene ID" value="LOC106669777"/>
</dbReference>
<proteinExistence type="predicted"/>
<dbReference type="KEGG" id="clec:106669777"/>
<dbReference type="AlphaFoldDB" id="A0A8I6TJC6"/>
<name>A0A8I6TJC6_CIMLE</name>
<dbReference type="Proteomes" id="UP000494040">
    <property type="component" value="Unassembled WGS sequence"/>
</dbReference>
<evidence type="ECO:0000313" key="2">
    <source>
        <dbReference type="Proteomes" id="UP000494040"/>
    </source>
</evidence>
<reference evidence="1" key="1">
    <citation type="submission" date="2022-01" db="UniProtKB">
        <authorList>
            <consortium name="EnsemblMetazoa"/>
        </authorList>
    </citation>
    <scope>IDENTIFICATION</scope>
</reference>
<protein>
    <submittedName>
        <fullName evidence="1">Uncharacterized protein</fullName>
    </submittedName>
</protein>
<dbReference type="RefSeq" id="XP_014254960.1">
    <property type="nucleotide sequence ID" value="XM_014399474.2"/>
</dbReference>
<keyword evidence="2" id="KW-1185">Reference proteome</keyword>
<accession>A0A8I6TJC6</accession>
<dbReference type="OrthoDB" id="6624195at2759"/>
<organism evidence="1 2">
    <name type="scientific">Cimex lectularius</name>
    <name type="common">Bed bug</name>
    <name type="synonym">Acanthia lectularia</name>
    <dbReference type="NCBI Taxonomy" id="79782"/>
    <lineage>
        <taxon>Eukaryota</taxon>
        <taxon>Metazoa</taxon>
        <taxon>Ecdysozoa</taxon>
        <taxon>Arthropoda</taxon>
        <taxon>Hexapoda</taxon>
        <taxon>Insecta</taxon>
        <taxon>Pterygota</taxon>
        <taxon>Neoptera</taxon>
        <taxon>Paraneoptera</taxon>
        <taxon>Hemiptera</taxon>
        <taxon>Heteroptera</taxon>
        <taxon>Panheteroptera</taxon>
        <taxon>Cimicomorpha</taxon>
        <taxon>Cimicidae</taxon>
        <taxon>Cimex</taxon>
    </lineage>
</organism>
<evidence type="ECO:0000313" key="1">
    <source>
        <dbReference type="EnsemblMetazoa" id="XP_014254960.1"/>
    </source>
</evidence>